<evidence type="ECO:0000256" key="1">
    <source>
        <dbReference type="ARBA" id="ARBA00005209"/>
    </source>
</evidence>
<feature type="binding site" evidence="13">
    <location>
        <position position="357"/>
    </location>
    <ligand>
        <name>Mg(2+)</name>
        <dbReference type="ChEBI" id="CHEBI:18420"/>
    </ligand>
</feature>
<evidence type="ECO:0000256" key="11">
    <source>
        <dbReference type="PIRNR" id="PIRNR000485"/>
    </source>
</evidence>
<evidence type="ECO:0000313" key="17">
    <source>
        <dbReference type="Proteomes" id="UP001174909"/>
    </source>
</evidence>
<dbReference type="InterPro" id="IPR029057">
    <property type="entry name" value="PRTase-like"/>
</dbReference>
<evidence type="ECO:0000256" key="2">
    <source>
        <dbReference type="ARBA" id="ARBA00010138"/>
    </source>
</evidence>
<feature type="active site" description="Nucleophile" evidence="12">
    <location>
        <position position="11"/>
    </location>
</feature>
<keyword evidence="14" id="KW-0411">Iron-sulfur</keyword>
<dbReference type="Proteomes" id="UP001174909">
    <property type="component" value="Unassembled WGS sequence"/>
</dbReference>
<dbReference type="EMBL" id="CASHTH010003719">
    <property type="protein sequence ID" value="CAI8048297.1"/>
    <property type="molecule type" value="Genomic_DNA"/>
</dbReference>
<keyword evidence="13" id="KW-0460">Magnesium</keyword>
<accession>A0AA35XER3</accession>
<dbReference type="GO" id="GO:0004044">
    <property type="term" value="F:amidophosphoribosyltransferase activity"/>
    <property type="evidence" value="ECO:0007669"/>
    <property type="project" value="UniProtKB-EC"/>
</dbReference>
<evidence type="ECO:0000256" key="8">
    <source>
        <dbReference type="ARBA" id="ARBA00033770"/>
    </source>
</evidence>
<feature type="binding site" evidence="14">
    <location>
        <position position="447"/>
    </location>
    <ligand>
        <name>[4Fe-4S] cluster</name>
        <dbReference type="ChEBI" id="CHEBI:49883"/>
    </ligand>
</feature>
<evidence type="ECO:0000259" key="15">
    <source>
        <dbReference type="PROSITE" id="PS51278"/>
    </source>
</evidence>
<dbReference type="GO" id="GO:0006164">
    <property type="term" value="P:purine nucleotide biosynthetic process"/>
    <property type="evidence" value="ECO:0007669"/>
    <property type="project" value="UniProtKB-KW"/>
</dbReference>
<dbReference type="GO" id="GO:0046872">
    <property type="term" value="F:metal ion binding"/>
    <property type="evidence" value="ECO:0007669"/>
    <property type="project" value="UniProtKB-KW"/>
</dbReference>
<dbReference type="GO" id="GO:0051536">
    <property type="term" value="F:iron-sulfur cluster binding"/>
    <property type="evidence" value="ECO:0007669"/>
    <property type="project" value="UniProtKB-KW"/>
</dbReference>
<evidence type="ECO:0000313" key="16">
    <source>
        <dbReference type="EMBL" id="CAI8048297.1"/>
    </source>
</evidence>
<evidence type="ECO:0000256" key="14">
    <source>
        <dbReference type="PIRSR" id="PIRSR000485-3"/>
    </source>
</evidence>
<dbReference type="PIRSF" id="PIRSF000485">
    <property type="entry name" value="Amd_phspho_trans"/>
    <property type="match status" value="1"/>
</dbReference>
<feature type="binding site" evidence="13">
    <location>
        <position position="295"/>
    </location>
    <ligand>
        <name>Mg(2+)</name>
        <dbReference type="ChEBI" id="CHEBI:18420"/>
    </ligand>
</feature>
<reference evidence="16" key="1">
    <citation type="submission" date="2023-03" db="EMBL/GenBank/DDBJ databases">
        <authorList>
            <person name="Steffen K."/>
            <person name="Cardenas P."/>
        </authorList>
    </citation>
    <scope>NUCLEOTIDE SEQUENCE</scope>
</reference>
<feature type="binding site" evidence="14">
    <location>
        <position position="248"/>
    </location>
    <ligand>
        <name>[4Fe-4S] cluster</name>
        <dbReference type="ChEBI" id="CHEBI:49883"/>
    </ligand>
</feature>
<comment type="pathway">
    <text evidence="1 11">Purine metabolism; IMP biosynthesis via de novo pathway; N(1)-(5-phospho-D-ribosyl)glycinamide from 5-phospho-alpha-D-ribose 1-diphosphate: step 1/2.</text>
</comment>
<comment type="caution">
    <text evidence="16">The sequence shown here is derived from an EMBL/GenBank/DDBJ whole genome shotgun (WGS) entry which is preliminary data.</text>
</comment>
<comment type="cofactor">
    <cofactor evidence="13">
        <name>Mg(2+)</name>
        <dbReference type="ChEBI" id="CHEBI:18420"/>
    </cofactor>
    <text evidence="13">Binds 1 Mg(2+) ion per subunit.</text>
</comment>
<dbReference type="Gene3D" id="3.60.20.10">
    <property type="entry name" value="Glutamine Phosphoribosylpyrophosphate, subunit 1, domain 1"/>
    <property type="match status" value="1"/>
</dbReference>
<dbReference type="InterPro" id="IPR017932">
    <property type="entry name" value="GATase_2_dom"/>
</dbReference>
<evidence type="ECO:0000256" key="4">
    <source>
        <dbReference type="ARBA" id="ARBA00022676"/>
    </source>
</evidence>
<name>A0AA35XER3_GEOBA</name>
<evidence type="ECO:0000256" key="10">
    <source>
        <dbReference type="ARBA" id="ARBA00048545"/>
    </source>
</evidence>
<dbReference type="NCBIfam" id="TIGR01134">
    <property type="entry name" value="purF"/>
    <property type="match status" value="1"/>
</dbReference>
<keyword evidence="5 11" id="KW-0808">Transferase</keyword>
<dbReference type="InterPro" id="IPR035584">
    <property type="entry name" value="PurF_N"/>
</dbReference>
<dbReference type="EC" id="2.4.2.14" evidence="3 11"/>
<feature type="binding site" evidence="13">
    <location>
        <position position="358"/>
    </location>
    <ligand>
        <name>Mg(2+)</name>
        <dbReference type="ChEBI" id="CHEBI:18420"/>
    </ligand>
</feature>
<proteinExistence type="inferred from homology"/>
<feature type="domain" description="Glutamine amidotransferase type-2" evidence="15">
    <location>
        <begin position="11"/>
        <end position="229"/>
    </location>
</feature>
<keyword evidence="17" id="KW-1185">Reference proteome</keyword>
<dbReference type="InterPro" id="IPR005854">
    <property type="entry name" value="PurF"/>
</dbReference>
<comment type="cofactor">
    <cofactor evidence="14">
        <name>[4Fe-4S] cluster</name>
        <dbReference type="ChEBI" id="CHEBI:49883"/>
    </cofactor>
    <text evidence="14">Binds 1 [4Fe-4S] cluster per subunit.</text>
</comment>
<evidence type="ECO:0000256" key="6">
    <source>
        <dbReference type="ARBA" id="ARBA00022755"/>
    </source>
</evidence>
<evidence type="ECO:0000256" key="13">
    <source>
        <dbReference type="PIRSR" id="PIRSR000485-2"/>
    </source>
</evidence>
<dbReference type="GO" id="GO:0009113">
    <property type="term" value="P:purine nucleobase biosynthetic process"/>
    <property type="evidence" value="ECO:0007669"/>
    <property type="project" value="InterPro"/>
</dbReference>
<keyword evidence="6 11" id="KW-0658">Purine biosynthesis</keyword>
<evidence type="ECO:0000256" key="3">
    <source>
        <dbReference type="ARBA" id="ARBA00011941"/>
    </source>
</evidence>
<sequence length="469" mass="52219">MQYDDKPKDECGVFGVFGHPKAVELTYLGLRALQHRGQESSGIVASDGEKFTYHHGMGLVHSVFTADALAKLKGHIAIGHNRYSTAGASTLENAQPLVRNYKQGPLALGHNGNLVNAVQIRNHLENAGSIFSTSLDTEVIFHLIAHSRKEALEYRIIDALRSIEGAYSFVCMDKNTLIGARDAHGFRPLWLGKLGNAYVLTSETCALDVIEAEPIREVEPGELIFTRSNYRGVESFRFHKRQSQLSQCIFEYIYLARPDSMMFGQSVNNTRREFGRQLAREHPVKADVVIPVPDSATIAALGYAEESGIPFDLGLSRNTFVGRSFMNPTQDIRELMVKIKLNPVRDVLRDKRVILVDDSIMRGTNSRKLIKIVRQGGATAVHLRIASPPNKFSCFYGVDTPTRSELIASSHTIEEIRKYSRADSLGYLSIEGLLNSVETPQDFCTTCFDGKYPIPFVEESSQQLPLIVD</sequence>
<dbReference type="SUPFAM" id="SSF56235">
    <property type="entry name" value="N-terminal nucleophile aminohydrolases (Ntn hydrolases)"/>
    <property type="match status" value="1"/>
</dbReference>
<dbReference type="InterPro" id="IPR029055">
    <property type="entry name" value="Ntn_hydrolases_N"/>
</dbReference>
<comment type="similarity">
    <text evidence="2 11">In the C-terminal section; belongs to the purine/pyrimidine phosphoribosyltransferase family.</text>
</comment>
<keyword evidence="4 11" id="KW-0328">Glycosyltransferase</keyword>
<feature type="binding site" evidence="14">
    <location>
        <position position="444"/>
    </location>
    <ligand>
        <name>[4Fe-4S] cluster</name>
        <dbReference type="ChEBI" id="CHEBI:49883"/>
    </ligand>
</feature>
<evidence type="ECO:0000256" key="9">
    <source>
        <dbReference type="ARBA" id="ARBA00033776"/>
    </source>
</evidence>
<keyword evidence="7" id="KW-0315">Glutamine amidotransferase</keyword>
<keyword evidence="13" id="KW-0479">Metal-binding</keyword>
<organism evidence="16 17">
    <name type="scientific">Geodia barretti</name>
    <name type="common">Barrett's horny sponge</name>
    <dbReference type="NCBI Taxonomy" id="519541"/>
    <lineage>
        <taxon>Eukaryota</taxon>
        <taxon>Metazoa</taxon>
        <taxon>Porifera</taxon>
        <taxon>Demospongiae</taxon>
        <taxon>Heteroscleromorpha</taxon>
        <taxon>Tetractinellida</taxon>
        <taxon>Astrophorina</taxon>
        <taxon>Geodiidae</taxon>
        <taxon>Geodia</taxon>
    </lineage>
</organism>
<evidence type="ECO:0000256" key="7">
    <source>
        <dbReference type="ARBA" id="ARBA00022962"/>
    </source>
</evidence>
<comment type="catalytic activity">
    <reaction evidence="10">
        <text>5-phospho-beta-D-ribosylamine + L-glutamate + diphosphate = 5-phospho-alpha-D-ribose 1-diphosphate + L-glutamine + H2O</text>
        <dbReference type="Rhea" id="RHEA:14905"/>
        <dbReference type="ChEBI" id="CHEBI:15377"/>
        <dbReference type="ChEBI" id="CHEBI:29985"/>
        <dbReference type="ChEBI" id="CHEBI:33019"/>
        <dbReference type="ChEBI" id="CHEBI:58017"/>
        <dbReference type="ChEBI" id="CHEBI:58359"/>
        <dbReference type="ChEBI" id="CHEBI:58681"/>
        <dbReference type="EC" id="2.4.2.14"/>
    </reaction>
    <physiologicalReaction direction="right-to-left" evidence="10">
        <dbReference type="Rhea" id="RHEA:14907"/>
    </physiologicalReaction>
</comment>
<protein>
    <recommendedName>
        <fullName evidence="8 11">Amidophosphoribosyltransferase</fullName>
        <shortName evidence="11">ATase</shortName>
        <ecNumber evidence="3 11">2.4.2.14</ecNumber>
    </recommendedName>
    <alternativeName>
        <fullName evidence="9 11">Glutamine phosphoribosylpyrophosphate amidotransferase</fullName>
    </alternativeName>
</protein>
<dbReference type="Gene3D" id="3.40.50.2020">
    <property type="match status" value="1"/>
</dbReference>
<dbReference type="CDD" id="cd06223">
    <property type="entry name" value="PRTases_typeI"/>
    <property type="match status" value="1"/>
</dbReference>
<evidence type="ECO:0000256" key="12">
    <source>
        <dbReference type="PIRSR" id="PIRSR000485-1"/>
    </source>
</evidence>
<dbReference type="PROSITE" id="PS51278">
    <property type="entry name" value="GATASE_TYPE_2"/>
    <property type="match status" value="1"/>
</dbReference>
<dbReference type="HAMAP" id="MF_01931">
    <property type="entry name" value="PurF"/>
    <property type="match status" value="1"/>
</dbReference>
<dbReference type="AlphaFoldDB" id="A0AA35XER3"/>
<feature type="binding site" evidence="14">
    <location>
        <position position="394"/>
    </location>
    <ligand>
        <name>[4Fe-4S] cluster</name>
        <dbReference type="ChEBI" id="CHEBI:49883"/>
    </ligand>
</feature>
<dbReference type="Pfam" id="PF13537">
    <property type="entry name" value="GATase_7"/>
    <property type="match status" value="1"/>
</dbReference>
<evidence type="ECO:0000256" key="5">
    <source>
        <dbReference type="ARBA" id="ARBA00022679"/>
    </source>
</evidence>
<gene>
    <name evidence="16" type="ORF">GBAR_LOCUS26656</name>
</gene>
<dbReference type="SUPFAM" id="SSF53271">
    <property type="entry name" value="PRTase-like"/>
    <property type="match status" value="1"/>
</dbReference>
<keyword evidence="14" id="KW-0408">Iron</keyword>
<dbReference type="PANTHER" id="PTHR11907">
    <property type="entry name" value="AMIDOPHOSPHORIBOSYLTRANSFERASE"/>
    <property type="match status" value="1"/>
</dbReference>
<dbReference type="CDD" id="cd00715">
    <property type="entry name" value="GPATase_N"/>
    <property type="match status" value="1"/>
</dbReference>
<dbReference type="InterPro" id="IPR000836">
    <property type="entry name" value="PRTase_dom"/>
</dbReference>